<dbReference type="PROSITE" id="PS51748">
    <property type="entry name" value="HEXOKINASE_2"/>
    <property type="match status" value="1"/>
</dbReference>
<dbReference type="Pfam" id="PF00349">
    <property type="entry name" value="Hexokinase_1"/>
    <property type="match status" value="1"/>
</dbReference>
<accession>A0A9N9C4U6</accession>
<keyword evidence="4 11" id="KW-0808">Transferase</keyword>
<keyword evidence="7 11" id="KW-0067">ATP-binding</keyword>
<evidence type="ECO:0000256" key="2">
    <source>
        <dbReference type="ARBA" id="ARBA00005028"/>
    </source>
</evidence>
<evidence type="ECO:0000256" key="5">
    <source>
        <dbReference type="ARBA" id="ARBA00022741"/>
    </source>
</evidence>
<dbReference type="InterPro" id="IPR043129">
    <property type="entry name" value="ATPase_NBD"/>
</dbReference>
<dbReference type="InterPro" id="IPR001312">
    <property type="entry name" value="Hexokinase"/>
</dbReference>
<comment type="similarity">
    <text evidence="3 11">Belongs to the hexokinase family.</text>
</comment>
<gene>
    <name evidence="14" type="ORF">AMORRO_LOCUS7178</name>
</gene>
<evidence type="ECO:0000256" key="8">
    <source>
        <dbReference type="ARBA" id="ARBA00023152"/>
    </source>
</evidence>
<organism evidence="14 15">
    <name type="scientific">Acaulospora morrowiae</name>
    <dbReference type="NCBI Taxonomy" id="94023"/>
    <lineage>
        <taxon>Eukaryota</taxon>
        <taxon>Fungi</taxon>
        <taxon>Fungi incertae sedis</taxon>
        <taxon>Mucoromycota</taxon>
        <taxon>Glomeromycotina</taxon>
        <taxon>Glomeromycetes</taxon>
        <taxon>Diversisporales</taxon>
        <taxon>Acaulosporaceae</taxon>
        <taxon>Acaulospora</taxon>
    </lineage>
</organism>
<comment type="catalytic activity">
    <reaction evidence="10">
        <text>D-glucose + ATP = D-glucose 6-phosphate + ADP + H(+)</text>
        <dbReference type="Rhea" id="RHEA:17825"/>
        <dbReference type="ChEBI" id="CHEBI:4167"/>
        <dbReference type="ChEBI" id="CHEBI:15378"/>
        <dbReference type="ChEBI" id="CHEBI:30616"/>
        <dbReference type="ChEBI" id="CHEBI:61548"/>
        <dbReference type="ChEBI" id="CHEBI:456216"/>
        <dbReference type="EC" id="2.7.1.1"/>
    </reaction>
    <physiologicalReaction direction="left-to-right" evidence="10">
        <dbReference type="Rhea" id="RHEA:17826"/>
    </physiologicalReaction>
</comment>
<dbReference type="GO" id="GO:0004340">
    <property type="term" value="F:glucokinase activity"/>
    <property type="evidence" value="ECO:0007669"/>
    <property type="project" value="TreeGrafter"/>
</dbReference>
<evidence type="ECO:0000256" key="6">
    <source>
        <dbReference type="ARBA" id="ARBA00022777"/>
    </source>
</evidence>
<evidence type="ECO:0000313" key="15">
    <source>
        <dbReference type="Proteomes" id="UP000789342"/>
    </source>
</evidence>
<evidence type="ECO:0000256" key="4">
    <source>
        <dbReference type="ARBA" id="ARBA00022679"/>
    </source>
</evidence>
<dbReference type="Pfam" id="PF03727">
    <property type="entry name" value="Hexokinase_2"/>
    <property type="match status" value="1"/>
</dbReference>
<evidence type="ECO:0000256" key="10">
    <source>
        <dbReference type="ARBA" id="ARBA00048160"/>
    </source>
</evidence>
<feature type="domain" description="Hexokinase N-terminal" evidence="12">
    <location>
        <begin position="29"/>
        <end position="224"/>
    </location>
</feature>
<evidence type="ECO:0000256" key="1">
    <source>
        <dbReference type="ARBA" id="ARBA00004888"/>
    </source>
</evidence>
<dbReference type="Proteomes" id="UP000789342">
    <property type="component" value="Unassembled WGS sequence"/>
</dbReference>
<comment type="pathway">
    <text evidence="1">Carbohydrate degradation; glycolysis; D-glyceraldehyde 3-phosphate and glycerone phosphate from D-glucose: step 1/4.</text>
</comment>
<dbReference type="PANTHER" id="PTHR19443:SF30">
    <property type="entry name" value="GLUCOKINASE-1-RELATED"/>
    <property type="match status" value="1"/>
</dbReference>
<dbReference type="Gene3D" id="3.30.420.40">
    <property type="match status" value="1"/>
</dbReference>
<dbReference type="FunFam" id="3.40.367.20:FF:000005">
    <property type="entry name" value="Phosphotransferase"/>
    <property type="match status" value="1"/>
</dbReference>
<dbReference type="GO" id="GO:0005739">
    <property type="term" value="C:mitochondrion"/>
    <property type="evidence" value="ECO:0007669"/>
    <property type="project" value="TreeGrafter"/>
</dbReference>
<feature type="non-terminal residue" evidence="14">
    <location>
        <position position="461"/>
    </location>
</feature>
<sequence>MSYQTSTEGNNAPEFVPIDYISQDQLITIEEITREFDLKTERLIEISNHFMRELNKGLEKYGQTLAMVPSFVTGRPTGQETGTFLSLDLGGTNLRICQVDFQGNGVITIKQEKYLVSEAQKVGESHILFDFIANCVLKFLVEIGYQHEKEKEKVNLGFTFSFPVAQTAIDKGTLLKWTKGFVCPDAVGKDVVSMLQESLDRLSVPVKVVALVNDTVGTLLSHSYKYPNTLLGVILGTGTNSAFFERLSNIKKLNISSDATEEMIVNIEWGAFDDEKDVLPLTKYDEKLDLESHNPTYQIFEKMISGMYLGEIVRNTLLHLIDRSLLFNGISSPELNKHYIFETKYMTVIEVDTTPTLEDTRKILEETMNIPSVTLTDRQIVKRICRLVGRRAARLSSLGLAGVIKHCGAVEGGCGIGIDGSLFEFYPNFKENIRAALREILGDNVDNIEIQLAKDGSGVGS</sequence>
<reference evidence="14" key="1">
    <citation type="submission" date="2021-06" db="EMBL/GenBank/DDBJ databases">
        <authorList>
            <person name="Kallberg Y."/>
            <person name="Tangrot J."/>
            <person name="Rosling A."/>
        </authorList>
    </citation>
    <scope>NUCLEOTIDE SEQUENCE</scope>
    <source>
        <strain evidence="14">CL551</strain>
    </source>
</reference>
<protein>
    <recommendedName>
        <fullName evidence="11">Phosphotransferase</fullName>
        <ecNumber evidence="11">2.7.1.-</ecNumber>
    </recommendedName>
</protein>
<dbReference type="GO" id="GO:0005829">
    <property type="term" value="C:cytosol"/>
    <property type="evidence" value="ECO:0007669"/>
    <property type="project" value="TreeGrafter"/>
</dbReference>
<keyword evidence="6 11" id="KW-0418">Kinase</keyword>
<evidence type="ECO:0000259" key="13">
    <source>
        <dbReference type="Pfam" id="PF03727"/>
    </source>
</evidence>
<dbReference type="GO" id="GO:0005536">
    <property type="term" value="F:D-glucose binding"/>
    <property type="evidence" value="ECO:0007669"/>
    <property type="project" value="InterPro"/>
</dbReference>
<dbReference type="EC" id="2.7.1.-" evidence="11"/>
<evidence type="ECO:0000256" key="11">
    <source>
        <dbReference type="RuleBase" id="RU362007"/>
    </source>
</evidence>
<dbReference type="SUPFAM" id="SSF53067">
    <property type="entry name" value="Actin-like ATPase domain"/>
    <property type="match status" value="2"/>
</dbReference>
<dbReference type="GO" id="GO:0006006">
    <property type="term" value="P:glucose metabolic process"/>
    <property type="evidence" value="ECO:0007669"/>
    <property type="project" value="TreeGrafter"/>
</dbReference>
<comment type="pathway">
    <text evidence="2">Carbohydrate metabolism; hexose metabolism.</text>
</comment>
<dbReference type="PANTHER" id="PTHR19443">
    <property type="entry name" value="HEXOKINASE"/>
    <property type="match status" value="1"/>
</dbReference>
<keyword evidence="8 11" id="KW-0324">Glycolysis</keyword>
<comment type="caution">
    <text evidence="14">The sequence shown here is derived from an EMBL/GenBank/DDBJ whole genome shotgun (WGS) entry which is preliminary data.</text>
</comment>
<dbReference type="PROSITE" id="PS00378">
    <property type="entry name" value="HEXOKINASE_1"/>
    <property type="match status" value="1"/>
</dbReference>
<proteinExistence type="inferred from homology"/>
<dbReference type="Gene3D" id="3.40.367.20">
    <property type="match status" value="1"/>
</dbReference>
<evidence type="ECO:0000259" key="12">
    <source>
        <dbReference type="Pfam" id="PF00349"/>
    </source>
</evidence>
<feature type="domain" description="Hexokinase C-terminal" evidence="13">
    <location>
        <begin position="231"/>
        <end position="460"/>
    </location>
</feature>
<dbReference type="InterPro" id="IPR022673">
    <property type="entry name" value="Hexokinase_C"/>
</dbReference>
<dbReference type="GO" id="GO:0001678">
    <property type="term" value="P:intracellular glucose homeostasis"/>
    <property type="evidence" value="ECO:0007669"/>
    <property type="project" value="InterPro"/>
</dbReference>
<dbReference type="CDD" id="cd24018">
    <property type="entry name" value="ASKHA_NBD_HK_fungi"/>
    <property type="match status" value="1"/>
</dbReference>
<dbReference type="PRINTS" id="PR00475">
    <property type="entry name" value="HEXOKINASE"/>
</dbReference>
<dbReference type="EMBL" id="CAJVPV010005221">
    <property type="protein sequence ID" value="CAG8587082.1"/>
    <property type="molecule type" value="Genomic_DNA"/>
</dbReference>
<dbReference type="GO" id="GO:0008865">
    <property type="term" value="F:fructokinase activity"/>
    <property type="evidence" value="ECO:0007669"/>
    <property type="project" value="TreeGrafter"/>
</dbReference>
<evidence type="ECO:0000256" key="7">
    <source>
        <dbReference type="ARBA" id="ARBA00022840"/>
    </source>
</evidence>
<evidence type="ECO:0000256" key="9">
    <source>
        <dbReference type="ARBA" id="ARBA00044613"/>
    </source>
</evidence>
<dbReference type="GO" id="GO:0006096">
    <property type="term" value="P:glycolytic process"/>
    <property type="evidence" value="ECO:0007669"/>
    <property type="project" value="UniProtKB-KW"/>
</dbReference>
<keyword evidence="5 11" id="KW-0547">Nucleotide-binding</keyword>
<dbReference type="AlphaFoldDB" id="A0A9N9C4U6"/>
<comment type="catalytic activity">
    <reaction evidence="9">
        <text>a D-hexose + ATP = a D-hexose 6-phosphate + ADP + H(+)</text>
        <dbReference type="Rhea" id="RHEA:22740"/>
        <dbReference type="ChEBI" id="CHEBI:4194"/>
        <dbReference type="ChEBI" id="CHEBI:15378"/>
        <dbReference type="ChEBI" id="CHEBI:30616"/>
        <dbReference type="ChEBI" id="CHEBI:229467"/>
        <dbReference type="ChEBI" id="CHEBI:456216"/>
        <dbReference type="EC" id="2.7.1.1"/>
    </reaction>
    <physiologicalReaction direction="left-to-right" evidence="9">
        <dbReference type="Rhea" id="RHEA:22741"/>
    </physiologicalReaction>
</comment>
<name>A0A9N9C4U6_9GLOM</name>
<keyword evidence="15" id="KW-1185">Reference proteome</keyword>
<evidence type="ECO:0000256" key="3">
    <source>
        <dbReference type="ARBA" id="ARBA00009225"/>
    </source>
</evidence>
<dbReference type="InterPro" id="IPR019807">
    <property type="entry name" value="Hexokinase_BS"/>
</dbReference>
<dbReference type="GO" id="GO:0005524">
    <property type="term" value="F:ATP binding"/>
    <property type="evidence" value="ECO:0007669"/>
    <property type="project" value="UniProtKB-UniRule"/>
</dbReference>
<dbReference type="InterPro" id="IPR022672">
    <property type="entry name" value="Hexokinase_N"/>
</dbReference>
<dbReference type="FunFam" id="3.30.420.40:FF:000034">
    <property type="entry name" value="Phosphotransferase"/>
    <property type="match status" value="1"/>
</dbReference>
<evidence type="ECO:0000313" key="14">
    <source>
        <dbReference type="EMBL" id="CAG8587082.1"/>
    </source>
</evidence>
<dbReference type="OrthoDB" id="419537at2759"/>